<dbReference type="EMBL" id="CP006654">
    <property type="protein sequence ID" value="AGT11339.1"/>
    <property type="molecule type" value="Genomic_DNA"/>
</dbReference>
<keyword evidence="1" id="KW-0614">Plasmid</keyword>
<dbReference type="InterPro" id="IPR010282">
    <property type="entry name" value="Uncharacterised_HutD/Ves"/>
</dbReference>
<dbReference type="PANTHER" id="PTHR37943:SF1">
    <property type="entry name" value="PROTEIN VES"/>
    <property type="match status" value="1"/>
</dbReference>
<geneLocation type="plasmid" evidence="1 2">
    <name>pAMI6</name>
</geneLocation>
<dbReference type="SUPFAM" id="SSF51182">
    <property type="entry name" value="RmlC-like cupins"/>
    <property type="match status" value="1"/>
</dbReference>
<organism evidence="1 2">
    <name type="scientific">Paracoccus aminophilus JCM 7686</name>
    <dbReference type="NCBI Taxonomy" id="1367847"/>
    <lineage>
        <taxon>Bacteria</taxon>
        <taxon>Pseudomonadati</taxon>
        <taxon>Pseudomonadota</taxon>
        <taxon>Alphaproteobacteria</taxon>
        <taxon>Rhodobacterales</taxon>
        <taxon>Paracoccaceae</taxon>
        <taxon>Paracoccus</taxon>
    </lineage>
</organism>
<proteinExistence type="predicted"/>
<evidence type="ECO:0000313" key="2">
    <source>
        <dbReference type="Proteomes" id="UP000015480"/>
    </source>
</evidence>
<dbReference type="InterPro" id="IPR011051">
    <property type="entry name" value="RmlC_Cupin_sf"/>
</dbReference>
<name>S5XUZ6_PARAH</name>
<dbReference type="Gene3D" id="2.60.120.10">
    <property type="entry name" value="Jelly Rolls"/>
    <property type="match status" value="1"/>
</dbReference>
<evidence type="ECO:0000313" key="1">
    <source>
        <dbReference type="EMBL" id="AGT11339.1"/>
    </source>
</evidence>
<dbReference type="Proteomes" id="UP000015480">
    <property type="component" value="Plasmid pAMI6"/>
</dbReference>
<evidence type="ECO:0008006" key="3">
    <source>
        <dbReference type="Google" id="ProtNLM"/>
    </source>
</evidence>
<keyword evidence="2" id="KW-1185">Reference proteome</keyword>
<dbReference type="AlphaFoldDB" id="S5XUZ6"/>
<dbReference type="KEGG" id="pami:JCM7686_pAMI6p009"/>
<dbReference type="PANTHER" id="PTHR37943">
    <property type="entry name" value="PROTEIN VES"/>
    <property type="match status" value="1"/>
</dbReference>
<accession>S5XUZ6</accession>
<reference evidence="1 2" key="1">
    <citation type="journal article" date="2014" name="BMC Genomics">
        <title>Architecture and functions of a multipartite genome of the methylotrophic bacterium Paracoccus aminophilus JCM 7686, containing primary and secondary chromids.</title>
        <authorList>
            <person name="Dziewit L."/>
            <person name="Czarnecki J."/>
            <person name="Wibberg D."/>
            <person name="Radlinska M."/>
            <person name="Mrozek P."/>
            <person name="Szymczak M."/>
            <person name="Schluter A."/>
            <person name="Puhler A."/>
            <person name="Bartosik D."/>
        </authorList>
    </citation>
    <scope>NUCLEOTIDE SEQUENCE [LARGE SCALE GENOMIC DNA]</scope>
    <source>
        <strain evidence="1">JCM 7686</strain>
        <plasmid evidence="2">Plasmid pAMI6</plasmid>
    </source>
</reference>
<dbReference type="HOGENOM" id="CLU_090931_0_1_5"/>
<dbReference type="PATRIC" id="fig|1367847.3.peg.4308"/>
<dbReference type="Pfam" id="PF05962">
    <property type="entry name" value="HutD"/>
    <property type="match status" value="1"/>
</dbReference>
<protein>
    <recommendedName>
        <fullName evidence="3">HutD family protein</fullName>
    </recommendedName>
</protein>
<sequence length="183" mass="19504">MMTTLHLPAQGYTTLPWKNGSGSTDEIWLWPPDATREAFSIRISRAPITTRGVFSSFPGADRAITLIEGQGLALEFDEIRQELAPLAPFLFDTGRAPIGDPLAGPVRVFNVMAKRAEWRLTGAALAAPGTAFAADLSVIFALEPQGITTATGRFDLAAQDTLVTPEAGQVEGRALIVSLARAV</sequence>
<gene>
    <name evidence="1" type="ORF">JCM7686_pAMI6p009</name>
</gene>
<dbReference type="InterPro" id="IPR014710">
    <property type="entry name" value="RmlC-like_jellyroll"/>
</dbReference>